<comment type="similarity">
    <text evidence="2">Belongs to the GMC oxidoreductase family.</text>
</comment>
<dbReference type="InterPro" id="IPR051473">
    <property type="entry name" value="P2Ox-like"/>
</dbReference>
<evidence type="ECO:0000256" key="5">
    <source>
        <dbReference type="ARBA" id="ARBA00023002"/>
    </source>
</evidence>
<evidence type="ECO:0000313" key="9">
    <source>
        <dbReference type="Proteomes" id="UP000199501"/>
    </source>
</evidence>
<dbReference type="InterPro" id="IPR007867">
    <property type="entry name" value="GMC_OxRtase_C"/>
</dbReference>
<keyword evidence="5" id="KW-0560">Oxidoreductase</keyword>
<evidence type="ECO:0000256" key="4">
    <source>
        <dbReference type="ARBA" id="ARBA00022827"/>
    </source>
</evidence>
<dbReference type="GO" id="GO:0016614">
    <property type="term" value="F:oxidoreductase activity, acting on CH-OH group of donors"/>
    <property type="evidence" value="ECO:0007669"/>
    <property type="project" value="InterPro"/>
</dbReference>
<evidence type="ECO:0000256" key="2">
    <source>
        <dbReference type="ARBA" id="ARBA00010790"/>
    </source>
</evidence>
<organism evidence="8 9">
    <name type="scientific">Actinokineospora iranica</name>
    <dbReference type="NCBI Taxonomy" id="1271860"/>
    <lineage>
        <taxon>Bacteria</taxon>
        <taxon>Bacillati</taxon>
        <taxon>Actinomycetota</taxon>
        <taxon>Actinomycetes</taxon>
        <taxon>Pseudonocardiales</taxon>
        <taxon>Pseudonocardiaceae</taxon>
        <taxon>Actinokineospora</taxon>
    </lineage>
</organism>
<keyword evidence="4" id="KW-0274">FAD</keyword>
<comment type="cofactor">
    <cofactor evidence="1">
        <name>FAD</name>
        <dbReference type="ChEBI" id="CHEBI:57692"/>
    </cofactor>
</comment>
<evidence type="ECO:0000313" key="8">
    <source>
        <dbReference type="EMBL" id="SDC21739.1"/>
    </source>
</evidence>
<dbReference type="EMBL" id="FMZZ01000001">
    <property type="protein sequence ID" value="SDC21739.1"/>
    <property type="molecule type" value="Genomic_DNA"/>
</dbReference>
<accession>A0A1G6JSK7</accession>
<feature type="domain" description="Glucose-methanol-choline oxidoreductase N-terminal" evidence="6">
    <location>
        <begin position="312"/>
        <end position="382"/>
    </location>
</feature>
<protein>
    <submittedName>
        <fullName evidence="8">Choline dehydrogenase</fullName>
    </submittedName>
</protein>
<sequence length="592" mass="64247">MFVVRFHTNEFVPDDVVALRSAVDGWTVDVPGVYQDGAWTFRLDEARYGPVLEFKFVLDGATWMDGPNLVVRPVADGAVEFGDGQVRFVPFPAVVTENGEVQQRFFRPNHDGQRVYDVIVVGSGVGGGLLADQLADAGADVLVLEAGSLLFPTHVANLPRRLRVGKFDKSVWGLFPDFSIKNYDNVDGSDFQGAQAFNLGGRSLFWGGLIPRMGAWELAGWPTAVRDYLLATGYRLAEDALNRNGPIGSAYQESTRQALARLLPDFDHLDAPVAVQYQGYTPLSIPAGMFSTADLLCEDRLVEDPGQRIPTINLNHAVHRVLTEGDRAVGVSAYDLLARQQREYRANTVVLSAGTIESAKIALLSQLDDPAGMIGRGITDHPIWFTHFSLPAGSPHAATDASAKLWSRHRDTSVEQHPYNVVVELGADFNQGRYVDPDNLARHRQQKGDSTLGEIVFLFNAPLVETNRLRVVGPPSAPVRVDVQPCPLAAELLDEVRAIAATVLKGIGAEPIMGETLDLTQAKLGGVAHEVGTLRMGENGDGVVDADLKFLGYDNLYACDNSVLPSSPAANPTLTLAALSLRLARHLSRARD</sequence>
<dbReference type="InterPro" id="IPR036188">
    <property type="entry name" value="FAD/NAD-bd_sf"/>
</dbReference>
<dbReference type="SUPFAM" id="SSF51905">
    <property type="entry name" value="FAD/NAD(P)-binding domain"/>
    <property type="match status" value="1"/>
</dbReference>
<keyword evidence="3" id="KW-0285">Flavoprotein</keyword>
<dbReference type="Proteomes" id="UP000199501">
    <property type="component" value="Unassembled WGS sequence"/>
</dbReference>
<dbReference type="InterPro" id="IPR000172">
    <property type="entry name" value="GMC_OxRdtase_N"/>
</dbReference>
<dbReference type="RefSeq" id="WP_139190469.1">
    <property type="nucleotide sequence ID" value="NZ_FMZZ01000001.1"/>
</dbReference>
<dbReference type="Pfam" id="PF05199">
    <property type="entry name" value="GMC_oxred_C"/>
    <property type="match status" value="1"/>
</dbReference>
<evidence type="ECO:0000259" key="6">
    <source>
        <dbReference type="Pfam" id="PF00732"/>
    </source>
</evidence>
<dbReference type="PANTHER" id="PTHR42784">
    <property type="entry name" value="PYRANOSE 2-OXIDASE"/>
    <property type="match status" value="1"/>
</dbReference>
<gene>
    <name evidence="8" type="ORF">SAMN05216174_101543</name>
</gene>
<dbReference type="Gene3D" id="3.50.50.60">
    <property type="entry name" value="FAD/NAD(P)-binding domain"/>
    <property type="match status" value="2"/>
</dbReference>
<name>A0A1G6JSK7_9PSEU</name>
<evidence type="ECO:0000256" key="3">
    <source>
        <dbReference type="ARBA" id="ARBA00022630"/>
    </source>
</evidence>
<dbReference type="Pfam" id="PF00732">
    <property type="entry name" value="GMC_oxred_N"/>
    <property type="match status" value="1"/>
</dbReference>
<proteinExistence type="inferred from homology"/>
<feature type="domain" description="Glucose-methanol-choline oxidoreductase C-terminal" evidence="7">
    <location>
        <begin position="518"/>
        <end position="579"/>
    </location>
</feature>
<dbReference type="OrthoDB" id="9798604at2"/>
<dbReference type="GO" id="GO:0050660">
    <property type="term" value="F:flavin adenine dinucleotide binding"/>
    <property type="evidence" value="ECO:0007669"/>
    <property type="project" value="InterPro"/>
</dbReference>
<evidence type="ECO:0000256" key="1">
    <source>
        <dbReference type="ARBA" id="ARBA00001974"/>
    </source>
</evidence>
<dbReference type="STRING" id="1271860.SAMN05216174_101543"/>
<reference evidence="9" key="1">
    <citation type="submission" date="2016-10" db="EMBL/GenBank/DDBJ databases">
        <authorList>
            <person name="Varghese N."/>
            <person name="Submissions S."/>
        </authorList>
    </citation>
    <scope>NUCLEOTIDE SEQUENCE [LARGE SCALE GENOMIC DNA]</scope>
    <source>
        <strain evidence="9">IBRC-M 10403</strain>
    </source>
</reference>
<keyword evidence="9" id="KW-1185">Reference proteome</keyword>
<dbReference type="PANTHER" id="PTHR42784:SF1">
    <property type="entry name" value="PYRANOSE 2-OXIDASE"/>
    <property type="match status" value="1"/>
</dbReference>
<dbReference type="AlphaFoldDB" id="A0A1G6JSK7"/>
<evidence type="ECO:0000259" key="7">
    <source>
        <dbReference type="Pfam" id="PF05199"/>
    </source>
</evidence>